<organism evidence="1 2">
    <name type="scientific">Algoriphagus halophilus</name>
    <dbReference type="NCBI Taxonomy" id="226505"/>
    <lineage>
        <taxon>Bacteria</taxon>
        <taxon>Pseudomonadati</taxon>
        <taxon>Bacteroidota</taxon>
        <taxon>Cytophagia</taxon>
        <taxon>Cytophagales</taxon>
        <taxon>Cyclobacteriaceae</taxon>
        <taxon>Algoriphagus</taxon>
    </lineage>
</organism>
<protein>
    <submittedName>
        <fullName evidence="1">Uncharacterized protein</fullName>
    </submittedName>
</protein>
<dbReference type="EMBL" id="FSRC01000001">
    <property type="protein sequence ID" value="SIN81115.1"/>
    <property type="molecule type" value="Genomic_DNA"/>
</dbReference>
<evidence type="ECO:0000313" key="2">
    <source>
        <dbReference type="Proteomes" id="UP000185221"/>
    </source>
</evidence>
<dbReference type="STRING" id="226505.SAMN05444394_2017"/>
<name>A0A1N6EDI8_9BACT</name>
<dbReference type="OrthoDB" id="815247at2"/>
<evidence type="ECO:0000313" key="1">
    <source>
        <dbReference type="EMBL" id="SIN81115.1"/>
    </source>
</evidence>
<keyword evidence="2" id="KW-1185">Reference proteome</keyword>
<gene>
    <name evidence="1" type="ORF">SAMN05444394_2017</name>
</gene>
<sequence length="548" mass="62589">MKYRVHISNLSFEIEVEKLEDLSKSIKDGVAAAIVSALPADFDPEPAQNLSEVKYITLEEFNYDWEKAIQHTQNSDVSIIRLQKGKKYRVKEYSTQKLKKDLFIISEGDSELRFGLDNFDQWNPDPSVKQDRYVFDLDTWNSQVAIVNVDLKSAQLVQEVQPFYRGIFKNSPNQNQSGLIALINSNTDMEFGLLYSGGQEEDLTLIQKDVNFEGIIWQELKANNGGGLQVIMDNCHLKQVDPPTYFKKQLKFSKNAVMVNEGSFNQIENTFQGMGNSSNIVFVEGMTFLLPPTTFIRNYHNRYNGDSIDSTNQDISHYIHPIPSVGEKFLMSRSYDLYGVPIPGMLRNVINWEKLGLDPKPNVVRSLQVGDRLRINGQEYLVKITDRIPGVTFNSEYRFNGQDSYYAQEFKLDKDLPEDIPMVVEVEVLESKGEKLLDGNLHEGYIVFKYNKNWQTNMDVDHGLDYMLASNPFGVLSYNHKEISLWAKNTVHQGFYRQSKSGKGNSKGYTLINCSGFGDQFNPEIPMNESGDMAKKAKDFIDFIMALV</sequence>
<dbReference type="RefSeq" id="WP_074224685.1">
    <property type="nucleotide sequence ID" value="NZ_FSRC01000001.1"/>
</dbReference>
<dbReference type="Proteomes" id="UP000185221">
    <property type="component" value="Unassembled WGS sequence"/>
</dbReference>
<reference evidence="2" key="1">
    <citation type="submission" date="2016-11" db="EMBL/GenBank/DDBJ databases">
        <authorList>
            <person name="Varghese N."/>
            <person name="Submissions S."/>
        </authorList>
    </citation>
    <scope>NUCLEOTIDE SEQUENCE [LARGE SCALE GENOMIC DNA]</scope>
    <source>
        <strain evidence="2">DSM 15292</strain>
    </source>
</reference>
<dbReference type="AlphaFoldDB" id="A0A1N6EDI8"/>
<accession>A0A1N6EDI8</accession>
<proteinExistence type="predicted"/>